<accession>A0A8C5TGF1</accession>
<proteinExistence type="predicted"/>
<evidence type="ECO:0000256" key="1">
    <source>
        <dbReference type="SAM" id="SignalP"/>
    </source>
</evidence>
<feature type="chain" id="PRO_5034648897" evidence="1">
    <location>
        <begin position="24"/>
        <end position="129"/>
    </location>
</feature>
<keyword evidence="1" id="KW-0732">Signal</keyword>
<dbReference type="Ensembl" id="ENSMCST00000007679.1">
    <property type="protein sequence ID" value="ENSMCSP00000007493.1"/>
    <property type="gene ID" value="ENSMCSG00000005393.1"/>
</dbReference>
<dbReference type="AlphaFoldDB" id="A0A8C5TGF1"/>
<reference evidence="2" key="1">
    <citation type="submission" date="2025-08" db="UniProtKB">
        <authorList>
            <consortium name="Ensembl"/>
        </authorList>
    </citation>
    <scope>IDENTIFICATION</scope>
</reference>
<dbReference type="Proteomes" id="UP000694560">
    <property type="component" value="Unplaced"/>
</dbReference>
<name>A0A8C5TGF1_9PASS</name>
<protein>
    <submittedName>
        <fullName evidence="2">Uncharacterized protein</fullName>
    </submittedName>
</protein>
<evidence type="ECO:0000313" key="2">
    <source>
        <dbReference type="Ensembl" id="ENSMCSP00000007493.1"/>
    </source>
</evidence>
<keyword evidence="3" id="KW-1185">Reference proteome</keyword>
<feature type="signal peptide" evidence="1">
    <location>
        <begin position="1"/>
        <end position="23"/>
    </location>
</feature>
<reference evidence="2" key="2">
    <citation type="submission" date="2025-09" db="UniProtKB">
        <authorList>
            <consortium name="Ensembl"/>
        </authorList>
    </citation>
    <scope>IDENTIFICATION</scope>
</reference>
<sequence length="129" mass="14024">PLPRFSFLPVVLPSLSHLSAVCSVSPLPQGISTLRQPRCACSHGSSSPLSRGTCSHCCLEMTPSRLRSRAGSSRFAAHTHTPSANVDGVPGVQRKICLLFCLSPFLLFPLFYPPWWNTYPSLSINSSQI</sequence>
<evidence type="ECO:0000313" key="3">
    <source>
        <dbReference type="Proteomes" id="UP000694560"/>
    </source>
</evidence>
<organism evidence="2 3">
    <name type="scientific">Malurus cyaneus samueli</name>
    <dbReference type="NCBI Taxonomy" id="2593467"/>
    <lineage>
        <taxon>Eukaryota</taxon>
        <taxon>Metazoa</taxon>
        <taxon>Chordata</taxon>
        <taxon>Craniata</taxon>
        <taxon>Vertebrata</taxon>
        <taxon>Euteleostomi</taxon>
        <taxon>Archelosauria</taxon>
        <taxon>Archosauria</taxon>
        <taxon>Dinosauria</taxon>
        <taxon>Saurischia</taxon>
        <taxon>Theropoda</taxon>
        <taxon>Coelurosauria</taxon>
        <taxon>Aves</taxon>
        <taxon>Neognathae</taxon>
        <taxon>Neoaves</taxon>
        <taxon>Telluraves</taxon>
        <taxon>Australaves</taxon>
        <taxon>Passeriformes</taxon>
        <taxon>Meliphagoidea</taxon>
        <taxon>Maluridae</taxon>
        <taxon>Malurus</taxon>
    </lineage>
</organism>